<dbReference type="EMBL" id="JAEDAO010000001">
    <property type="protein sequence ID" value="MBK0391469.1"/>
    <property type="molecule type" value="Genomic_DNA"/>
</dbReference>
<evidence type="ECO:0000259" key="1">
    <source>
        <dbReference type="Pfam" id="PF13185"/>
    </source>
</evidence>
<protein>
    <submittedName>
        <fullName evidence="2">GAF domain-containing protein</fullName>
    </submittedName>
</protein>
<name>A0A934PZE4_9BURK</name>
<evidence type="ECO:0000313" key="2">
    <source>
        <dbReference type="EMBL" id="MBK0391469.1"/>
    </source>
</evidence>
<dbReference type="InterPro" id="IPR003018">
    <property type="entry name" value="GAF"/>
</dbReference>
<proteinExistence type="predicted"/>
<comment type="caution">
    <text evidence="2">The sequence shown here is derived from an EMBL/GenBank/DDBJ whole genome shotgun (WGS) entry which is preliminary data.</text>
</comment>
<keyword evidence="3" id="KW-1185">Reference proteome</keyword>
<dbReference type="Pfam" id="PF13185">
    <property type="entry name" value="GAF_2"/>
    <property type="match status" value="1"/>
</dbReference>
<dbReference type="InterPro" id="IPR029016">
    <property type="entry name" value="GAF-like_dom_sf"/>
</dbReference>
<gene>
    <name evidence="2" type="ORF">I8E28_02590</name>
</gene>
<dbReference type="RefSeq" id="WP_200786286.1">
    <property type="nucleotide sequence ID" value="NZ_JAEDAO010000001.1"/>
</dbReference>
<dbReference type="Proteomes" id="UP000617041">
    <property type="component" value="Unassembled WGS sequence"/>
</dbReference>
<dbReference type="Gene3D" id="3.30.450.40">
    <property type="match status" value="1"/>
</dbReference>
<dbReference type="SUPFAM" id="SSF55781">
    <property type="entry name" value="GAF domain-like"/>
    <property type="match status" value="1"/>
</dbReference>
<sequence length="172" mass="18163">MQTPARHAVVIAGALQRAEALLADHAPLRQVLAALTAAVETLSDGDTVASILVLDAEGLLRNGCSPSLPADYLDRIDRLKPDPHVGTCAAAAATGQIVLTPDFEADEKWTELRHLPMAIGFRGAWSFPLKSLTGEVIGTFGTYFRQRRSPTAQEIADVTALAPVAVRAIAAA</sequence>
<evidence type="ECO:0000313" key="3">
    <source>
        <dbReference type="Proteomes" id="UP000617041"/>
    </source>
</evidence>
<reference evidence="2" key="1">
    <citation type="submission" date="2020-12" db="EMBL/GenBank/DDBJ databases">
        <title>Ramlibacter sp. nov., isolated from a freshwater alga, Cryptomonas.</title>
        <authorList>
            <person name="Kim H.M."/>
            <person name="Jeon C.O."/>
        </authorList>
    </citation>
    <scope>NUCLEOTIDE SEQUENCE</scope>
    <source>
        <strain evidence="2">CrO1</strain>
    </source>
</reference>
<organism evidence="2 3">
    <name type="scientific">Ramlibacter algicola</name>
    <dbReference type="NCBI Taxonomy" id="2795217"/>
    <lineage>
        <taxon>Bacteria</taxon>
        <taxon>Pseudomonadati</taxon>
        <taxon>Pseudomonadota</taxon>
        <taxon>Betaproteobacteria</taxon>
        <taxon>Burkholderiales</taxon>
        <taxon>Comamonadaceae</taxon>
        <taxon>Ramlibacter</taxon>
    </lineage>
</organism>
<dbReference type="AlphaFoldDB" id="A0A934PZE4"/>
<accession>A0A934PZE4</accession>
<feature type="domain" description="GAF" evidence="1">
    <location>
        <begin position="26"/>
        <end position="169"/>
    </location>
</feature>